<dbReference type="EMBL" id="CP139558">
    <property type="protein sequence ID" value="WPU94077.1"/>
    <property type="molecule type" value="Genomic_DNA"/>
</dbReference>
<sequence length="513" mass="55187">MLKKSTAIILQALAVLFITTGANAQSKSKATKTIIVFFDGLRPDYITPEAMPNLYAFSKQGSYGKQHHSVYPTVTRVNSSAYSTGSYPAKTGLMGNTVYFPEVDKLKGLNTGEAEALNLISKATKGKLLTATPLGELLQAAGKHMMVFSSGSTGQALLQNHKVSGGAIVNPSMILPESFKNTVVDAVGPIPEHGKPNTAQHKWVADALIHFGLAADGPEVSAIWFSDPDGTAHEDGIGAETSMASIKSVDHEFGRILDSLKSKHLDKNYNIIISADHGFISHAGGGSNVVSLLIAKGLKKDILSDDVVMADGAIYVKNHDKETIKKIVAVLQEQKNVGPVFTKGTKKGDLKGWVEGTLSFESIHWDHPTRSGDILTGGNWDDRKNKFGYAGTSFSGGVAGHGGFSPYEVHIALLASGPDFKKSYESELPTSNVDIAPTVLHLLHLPVPPQMDGRVVYELLNEKAPATAPSKATKDIVETEVKSSWGTYKLMLHRTLLGKYIYTDYTSVTRELK</sequence>
<dbReference type="InterPro" id="IPR017850">
    <property type="entry name" value="Alkaline_phosphatase_core_sf"/>
</dbReference>
<dbReference type="Proteomes" id="UP001324380">
    <property type="component" value="Chromosome"/>
</dbReference>
<dbReference type="RefSeq" id="WP_321563203.1">
    <property type="nucleotide sequence ID" value="NZ_CP139558.1"/>
</dbReference>
<dbReference type="InterPro" id="IPR002591">
    <property type="entry name" value="Phosphodiest/P_Trfase"/>
</dbReference>
<dbReference type="SUPFAM" id="SSF53649">
    <property type="entry name" value="Alkaline phosphatase-like"/>
    <property type="match status" value="1"/>
</dbReference>
<reference evidence="2 3" key="1">
    <citation type="submission" date="2023-11" db="EMBL/GenBank/DDBJ databases">
        <title>Analysis of the Genomes of Mucilaginibacter gossypii cycad 4 and M. sabulilitoris SNA2: microbes with the potential for plant growth promotion.</title>
        <authorList>
            <person name="Hirsch A.M."/>
            <person name="Humm E."/>
            <person name="Rubbi M."/>
            <person name="Del Vecchio G."/>
            <person name="Ha S.M."/>
            <person name="Pellegrini M."/>
            <person name="Gunsalus R.P."/>
        </authorList>
    </citation>
    <scope>NUCLEOTIDE SEQUENCE [LARGE SCALE GENOMIC DNA]</scope>
    <source>
        <strain evidence="2 3">SNA2</strain>
    </source>
</reference>
<feature type="chain" id="PRO_5045663165" evidence="1">
    <location>
        <begin position="25"/>
        <end position="513"/>
    </location>
</feature>
<evidence type="ECO:0000256" key="1">
    <source>
        <dbReference type="SAM" id="SignalP"/>
    </source>
</evidence>
<keyword evidence="3" id="KW-1185">Reference proteome</keyword>
<organism evidence="2 3">
    <name type="scientific">Mucilaginibacter sabulilitoris</name>
    <dbReference type="NCBI Taxonomy" id="1173583"/>
    <lineage>
        <taxon>Bacteria</taxon>
        <taxon>Pseudomonadati</taxon>
        <taxon>Bacteroidota</taxon>
        <taxon>Sphingobacteriia</taxon>
        <taxon>Sphingobacteriales</taxon>
        <taxon>Sphingobacteriaceae</taxon>
        <taxon>Mucilaginibacter</taxon>
    </lineage>
</organism>
<dbReference type="Gene3D" id="3.40.720.10">
    <property type="entry name" value="Alkaline Phosphatase, subunit A"/>
    <property type="match status" value="1"/>
</dbReference>
<keyword evidence="1" id="KW-0732">Signal</keyword>
<dbReference type="PANTHER" id="PTHR10151">
    <property type="entry name" value="ECTONUCLEOTIDE PYROPHOSPHATASE/PHOSPHODIESTERASE"/>
    <property type="match status" value="1"/>
</dbReference>
<dbReference type="PANTHER" id="PTHR10151:SF120">
    <property type="entry name" value="BIS(5'-ADENOSYL)-TRIPHOSPHATASE"/>
    <property type="match status" value="1"/>
</dbReference>
<name>A0ABZ0TMB7_9SPHI</name>
<protein>
    <submittedName>
        <fullName evidence="2">Alkaline phosphatase family protein</fullName>
    </submittedName>
</protein>
<dbReference type="Pfam" id="PF01663">
    <property type="entry name" value="Phosphodiest"/>
    <property type="match status" value="1"/>
</dbReference>
<accession>A0ABZ0TMB7</accession>
<feature type="signal peptide" evidence="1">
    <location>
        <begin position="1"/>
        <end position="24"/>
    </location>
</feature>
<evidence type="ECO:0000313" key="3">
    <source>
        <dbReference type="Proteomes" id="UP001324380"/>
    </source>
</evidence>
<proteinExistence type="predicted"/>
<gene>
    <name evidence="2" type="ORF">SNE25_00880</name>
</gene>
<evidence type="ECO:0000313" key="2">
    <source>
        <dbReference type="EMBL" id="WPU94077.1"/>
    </source>
</evidence>